<dbReference type="RefSeq" id="WP_115468259.1">
    <property type="nucleotide sequence ID" value="NZ_QKRA01000004.1"/>
</dbReference>
<name>A0A370U8W1_9GAMM</name>
<dbReference type="Gene3D" id="3.40.50.720">
    <property type="entry name" value="NAD(P)-binding Rossmann-like Domain"/>
    <property type="match status" value="1"/>
</dbReference>
<keyword evidence="3" id="KW-1185">Reference proteome</keyword>
<protein>
    <recommendedName>
        <fullName evidence="1">Spore protein YkvP/CgeB glycosyl transferase-like domain-containing protein</fullName>
    </recommendedName>
</protein>
<dbReference type="AlphaFoldDB" id="A0A370U8W1"/>
<dbReference type="InterPro" id="IPR055259">
    <property type="entry name" value="YkvP/CgeB_Glyco_trans-like"/>
</dbReference>
<feature type="domain" description="Spore protein YkvP/CgeB glycosyl transferase-like" evidence="1">
    <location>
        <begin position="305"/>
        <end position="416"/>
    </location>
</feature>
<dbReference type="Pfam" id="PF13524">
    <property type="entry name" value="Glyco_trans_1_2"/>
    <property type="match status" value="1"/>
</dbReference>
<dbReference type="Proteomes" id="UP000254326">
    <property type="component" value="Unassembled WGS sequence"/>
</dbReference>
<comment type="caution">
    <text evidence="2">The sequence shown here is derived from an EMBL/GenBank/DDBJ whole genome shotgun (WGS) entry which is preliminary data.</text>
</comment>
<proteinExistence type="predicted"/>
<evidence type="ECO:0000259" key="1">
    <source>
        <dbReference type="Pfam" id="PF13524"/>
    </source>
</evidence>
<evidence type="ECO:0000313" key="2">
    <source>
        <dbReference type="EMBL" id="RDL44221.1"/>
    </source>
</evidence>
<gene>
    <name evidence="2" type="ORF">DN730_11375</name>
</gene>
<evidence type="ECO:0000313" key="3">
    <source>
        <dbReference type="Proteomes" id="UP000254326"/>
    </source>
</evidence>
<organism evidence="2 3">
    <name type="scientific">Marinomonas piezotolerans</name>
    <dbReference type="NCBI Taxonomy" id="2213058"/>
    <lineage>
        <taxon>Bacteria</taxon>
        <taxon>Pseudomonadati</taxon>
        <taxon>Pseudomonadota</taxon>
        <taxon>Gammaproteobacteria</taxon>
        <taxon>Oceanospirillales</taxon>
        <taxon>Oceanospirillaceae</taxon>
        <taxon>Marinomonas</taxon>
    </lineage>
</organism>
<dbReference type="EMBL" id="QKRA01000004">
    <property type="protein sequence ID" value="RDL44221.1"/>
    <property type="molecule type" value="Genomic_DNA"/>
</dbReference>
<dbReference type="Gene3D" id="3.40.50.2000">
    <property type="entry name" value="Glycogen Phosphorylase B"/>
    <property type="match status" value="1"/>
</dbReference>
<accession>A0A370U8W1</accession>
<dbReference type="SUPFAM" id="SSF53756">
    <property type="entry name" value="UDP-Glycosyltransferase/glycogen phosphorylase"/>
    <property type="match status" value="1"/>
</dbReference>
<sequence>MLQQPKTFFAIHRFESKCYDDSAGKLEVREPMVQSGLLGETQTYDFGWDEADSTALIDESIEKAKSVIGSAPVVVYGAGAHTTQYWQQLSQLNVVAIADKNSDLWGTTLKSLPIIGPKDMPKYAQNTVISSRAYEANILSELAVLLPDVKCHRLYGDCFMSLRLQDWALELRQQVLAFQPDLLVHTPTHVKENLSAEFFLSLKQQLPKLKILTVWWDYDEENADSGYLEYERQVLRYADLVIENSNATRLERMHKQMPPYDQHIQPERVIFHPTWFDPSLFYFDPTIEKDIEIAVFGSRVGERGKWIDLLQQHYGHRFHHIGGVSGENRNSLPTQEYAALLRRTKIVINTQTYPFREQCKGKVREAMQCGCVLIEQDNQETRLFEKMYRSNNHIHYFSSCDDLFSLIDHHLEEFDDSKQKNTAKHNTLEWCLGLLKKI</sequence>
<dbReference type="OrthoDB" id="6095356at2"/>
<reference evidence="2 3" key="1">
    <citation type="submission" date="2018-06" db="EMBL/GenBank/DDBJ databases">
        <title>Marinomonas sp. YLB-05 draft genome sequence.</title>
        <authorList>
            <person name="Yu L."/>
            <person name="Tang X."/>
        </authorList>
    </citation>
    <scope>NUCLEOTIDE SEQUENCE [LARGE SCALE GENOMIC DNA]</scope>
    <source>
        <strain evidence="2 3">YLB-05</strain>
    </source>
</reference>